<evidence type="ECO:0000259" key="6">
    <source>
        <dbReference type="Pfam" id="PF25011"/>
    </source>
</evidence>
<evidence type="ECO:0000256" key="3">
    <source>
        <dbReference type="ARBA" id="ARBA00022729"/>
    </source>
</evidence>
<evidence type="ECO:0000256" key="2">
    <source>
        <dbReference type="ARBA" id="ARBA00022525"/>
    </source>
</evidence>
<feature type="domain" description="Vacuolar sorting receptor thioredoxin-like" evidence="6">
    <location>
        <begin position="184"/>
        <end position="292"/>
    </location>
</feature>
<organism evidence="7 8">
    <name type="scientific">Candidatus Falkowbacteria bacterium CG23_combo_of_CG06-09_8_20_14_all_49_15</name>
    <dbReference type="NCBI Taxonomy" id="1974572"/>
    <lineage>
        <taxon>Bacteria</taxon>
        <taxon>Candidatus Falkowiibacteriota</taxon>
    </lineage>
</organism>
<evidence type="ECO:0000313" key="8">
    <source>
        <dbReference type="Proteomes" id="UP000230729"/>
    </source>
</evidence>
<dbReference type="PANTHER" id="PTHR13234">
    <property type="entry name" value="GAMMA-INTERFERON INDUCIBLE LYSOSOMAL THIOL REDUCTASE GILT"/>
    <property type="match status" value="1"/>
</dbReference>
<dbReference type="PROSITE" id="PS51257">
    <property type="entry name" value="PROKAR_LIPOPROTEIN"/>
    <property type="match status" value="1"/>
</dbReference>
<dbReference type="SUPFAM" id="SSF52833">
    <property type="entry name" value="Thioredoxin-like"/>
    <property type="match status" value="1"/>
</dbReference>
<comment type="subcellular location">
    <subcellularLocation>
        <location evidence="1">Secreted</location>
    </subcellularLocation>
</comment>
<accession>A0A2G9ZLI3</accession>
<dbReference type="GO" id="GO:0005576">
    <property type="term" value="C:extracellular region"/>
    <property type="evidence" value="ECO:0007669"/>
    <property type="project" value="UniProtKB-SubCell"/>
</dbReference>
<dbReference type="InterPro" id="IPR036249">
    <property type="entry name" value="Thioredoxin-like_sf"/>
</dbReference>
<dbReference type="PANTHER" id="PTHR13234:SF8">
    <property type="entry name" value="GAMMA-INTERFERON-INDUCIBLE LYSOSOMAL THIOL REDUCTASE"/>
    <property type="match status" value="1"/>
</dbReference>
<protein>
    <recommendedName>
        <fullName evidence="6">Vacuolar sorting receptor thioredoxin-like domain-containing protein</fullName>
    </recommendedName>
</protein>
<evidence type="ECO:0000256" key="5">
    <source>
        <dbReference type="SAM" id="SignalP"/>
    </source>
</evidence>
<dbReference type="Proteomes" id="UP000230729">
    <property type="component" value="Unassembled WGS sequence"/>
</dbReference>
<dbReference type="EMBL" id="PCSD01000023">
    <property type="protein sequence ID" value="PIP34043.1"/>
    <property type="molecule type" value="Genomic_DNA"/>
</dbReference>
<sequence>MKKFLIMFLFVSLAASGCSLGGGGAKVVSAEEAKKVAEDFINENLMQSGTKATIKEIVEENNLFKLTVSLPNDQEIVSYLSQDGEKFFPQVYDIQAVAKQAEEKAAAAAAAQEQALSEMPQTDRPVVELFVMSFCPYGVQAEEAMAPVVKILGAKADIKLRYIASLEGNDIKKVSSLHGPIEGLEDMRQLCAAKNYSQEKLWDYVMKIKADCYPVYSQGEAAYDKCWRQVAADTGLDAKKLDLCVSKEGAVLIKAEDQHSQENSVSGSPTLIINGQKVNPARTPEGYKQAICGAFNTAPEECGEVLAATAAAADGSCD</sequence>
<dbReference type="InterPro" id="IPR004911">
    <property type="entry name" value="Interferon-induced_GILT"/>
</dbReference>
<reference evidence="7 8" key="1">
    <citation type="submission" date="2017-09" db="EMBL/GenBank/DDBJ databases">
        <title>Depth-based differentiation of microbial function through sediment-hosted aquifers and enrichment of novel symbionts in the deep terrestrial subsurface.</title>
        <authorList>
            <person name="Probst A.J."/>
            <person name="Ladd B."/>
            <person name="Jarett J.K."/>
            <person name="Geller-Mcgrath D.E."/>
            <person name="Sieber C.M."/>
            <person name="Emerson J.B."/>
            <person name="Anantharaman K."/>
            <person name="Thomas B.C."/>
            <person name="Malmstrom R."/>
            <person name="Stieglmeier M."/>
            <person name="Klingl A."/>
            <person name="Woyke T."/>
            <person name="Ryan C.M."/>
            <person name="Banfield J.F."/>
        </authorList>
    </citation>
    <scope>NUCLEOTIDE SEQUENCE [LARGE SCALE GENOMIC DNA]</scope>
    <source>
        <strain evidence="7">CG23_combo_of_CG06-09_8_20_14_all_49_15</strain>
    </source>
</reference>
<comment type="caution">
    <text evidence="7">The sequence shown here is derived from an EMBL/GenBank/DDBJ whole genome shotgun (WGS) entry which is preliminary data.</text>
</comment>
<evidence type="ECO:0000256" key="1">
    <source>
        <dbReference type="ARBA" id="ARBA00004613"/>
    </source>
</evidence>
<dbReference type="GO" id="GO:0016671">
    <property type="term" value="F:oxidoreductase activity, acting on a sulfur group of donors, disulfide as acceptor"/>
    <property type="evidence" value="ECO:0007669"/>
    <property type="project" value="InterPro"/>
</dbReference>
<dbReference type="InterPro" id="IPR056858">
    <property type="entry name" value="VSR_TRX"/>
</dbReference>
<dbReference type="AlphaFoldDB" id="A0A2G9ZLI3"/>
<keyword evidence="3 5" id="KW-0732">Signal</keyword>
<evidence type="ECO:0000313" key="7">
    <source>
        <dbReference type="EMBL" id="PIP34043.1"/>
    </source>
</evidence>
<evidence type="ECO:0000256" key="4">
    <source>
        <dbReference type="ARBA" id="ARBA00023180"/>
    </source>
</evidence>
<keyword evidence="2" id="KW-0964">Secreted</keyword>
<keyword evidence="4" id="KW-0325">Glycoprotein</keyword>
<feature type="chain" id="PRO_5013708541" description="Vacuolar sorting receptor thioredoxin-like domain-containing protein" evidence="5">
    <location>
        <begin position="22"/>
        <end position="318"/>
    </location>
</feature>
<name>A0A2G9ZLI3_9BACT</name>
<gene>
    <name evidence="7" type="ORF">COX22_01035</name>
</gene>
<dbReference type="Gene3D" id="3.40.30.10">
    <property type="entry name" value="Glutaredoxin"/>
    <property type="match status" value="1"/>
</dbReference>
<feature type="signal peptide" evidence="5">
    <location>
        <begin position="1"/>
        <end position="21"/>
    </location>
</feature>
<dbReference type="Pfam" id="PF25011">
    <property type="entry name" value="VSR_TRX"/>
    <property type="match status" value="1"/>
</dbReference>
<proteinExistence type="predicted"/>